<keyword evidence="2" id="KW-1185">Reference proteome</keyword>
<proteinExistence type="predicted"/>
<dbReference type="GeneID" id="34553877"/>
<dbReference type="EMBL" id="MJBS01000004">
    <property type="protein sequence ID" value="OHF03848.1"/>
    <property type="molecule type" value="Genomic_DNA"/>
</dbReference>
<comment type="caution">
    <text evidence="1">The sequence shown here is derived from an EMBL/GenBank/DDBJ whole genome shotgun (WGS) entry which is preliminary data.</text>
</comment>
<dbReference type="RefSeq" id="XP_022480984.1">
    <property type="nucleotide sequence ID" value="XM_022612367.1"/>
</dbReference>
<protein>
    <submittedName>
        <fullName evidence="1">Uncharacterized protein</fullName>
    </submittedName>
</protein>
<accession>A0A1G4BR63</accession>
<evidence type="ECO:0000313" key="1">
    <source>
        <dbReference type="EMBL" id="OHF03848.1"/>
    </source>
</evidence>
<dbReference type="Proteomes" id="UP000176998">
    <property type="component" value="Unassembled WGS sequence"/>
</dbReference>
<name>A0A1G4BR63_9PEZI</name>
<organism evidence="1 2">
    <name type="scientific">Colletotrichum orchidophilum</name>
    <dbReference type="NCBI Taxonomy" id="1209926"/>
    <lineage>
        <taxon>Eukaryota</taxon>
        <taxon>Fungi</taxon>
        <taxon>Dikarya</taxon>
        <taxon>Ascomycota</taxon>
        <taxon>Pezizomycotina</taxon>
        <taxon>Sordariomycetes</taxon>
        <taxon>Hypocreomycetidae</taxon>
        <taxon>Glomerellales</taxon>
        <taxon>Glomerellaceae</taxon>
        <taxon>Colletotrichum</taxon>
    </lineage>
</organism>
<evidence type="ECO:0000313" key="2">
    <source>
        <dbReference type="Proteomes" id="UP000176998"/>
    </source>
</evidence>
<sequence>MPEFNGASGVVEPVCVNGREAVRRSSSVCHPAVCPRLARQESNIKSALTLPFQRIVGSSSSEKAGSQYGYG</sequence>
<reference evidence="1 2" key="1">
    <citation type="submission" date="2016-09" db="EMBL/GenBank/DDBJ databases">
        <authorList>
            <person name="Capua I."/>
            <person name="De Benedictis P."/>
            <person name="Joannis T."/>
            <person name="Lombin L.H."/>
            <person name="Cattoli G."/>
        </authorList>
    </citation>
    <scope>NUCLEOTIDE SEQUENCE [LARGE SCALE GENOMIC DNA]</scope>
    <source>
        <strain evidence="1 2">IMI 309357</strain>
    </source>
</reference>
<gene>
    <name evidence="1" type="ORF">CORC01_00710</name>
</gene>
<dbReference type="AlphaFoldDB" id="A0A1G4BR63"/>